<keyword evidence="2" id="KW-0804">Transcription</keyword>
<dbReference type="Pfam" id="PF01272">
    <property type="entry name" value="GreA_GreB"/>
    <property type="match status" value="1"/>
</dbReference>
<feature type="region of interest" description="Disordered" evidence="3">
    <location>
        <begin position="1"/>
        <end position="36"/>
    </location>
</feature>
<evidence type="ECO:0000259" key="5">
    <source>
        <dbReference type="Pfam" id="PF03449"/>
    </source>
</evidence>
<dbReference type="SUPFAM" id="SSF46557">
    <property type="entry name" value="GreA transcript cleavage protein, N-terminal domain"/>
    <property type="match status" value="1"/>
</dbReference>
<dbReference type="PANTHER" id="PTHR30437:SF4">
    <property type="entry name" value="TRANSCRIPTION ELONGATION FACTOR GREA"/>
    <property type="match status" value="1"/>
</dbReference>
<dbReference type="EMBL" id="CASHTH010000800">
    <property type="protein sequence ID" value="CAI8007867.1"/>
    <property type="molecule type" value="Genomic_DNA"/>
</dbReference>
<keyword evidence="6" id="KW-0251">Elongation factor</keyword>
<comment type="caution">
    <text evidence="6">The sequence shown here is derived from an EMBL/GenBank/DDBJ whole genome shotgun (WGS) entry which is preliminary data.</text>
</comment>
<dbReference type="InterPro" id="IPR036805">
    <property type="entry name" value="Tscrpt_elong_fac_GreA/B_N_sf"/>
</dbReference>
<dbReference type="InterPro" id="IPR036953">
    <property type="entry name" value="GreA/GreB_C_sf"/>
</dbReference>
<sequence length="267" mass="28874">MYVRSLKTGGRSKAGPAAAISQSTTKPSTSLYNTFPPDASLQKLTPSDIGTYAESVNGTGTTPQATGQLQAVKDFLAYAKKSEGLTEENLARYVRIRKARSRSGATVVSSESQPIELTSEGHTQLVGQRERLLVESESLVVEIRRARADGDVTENSPLDAAREEQGRVQARIKEITATLEKSVIIEEGQVRDSKVVKIGARVEVRELISGGEPKIYTLVNKTEANPLELRISDDSPMGKALLGKRVGQKVPVVTPRGKLNYEVISIA</sequence>
<protein>
    <submittedName>
        <fullName evidence="6">Transcription elongation factor GreA</fullName>
    </submittedName>
</protein>
<dbReference type="GO" id="GO:0070063">
    <property type="term" value="F:RNA polymerase binding"/>
    <property type="evidence" value="ECO:0007669"/>
    <property type="project" value="InterPro"/>
</dbReference>
<dbReference type="Gene3D" id="3.10.50.30">
    <property type="entry name" value="Transcription elongation factor, GreA/GreB, C-terminal domain"/>
    <property type="match status" value="1"/>
</dbReference>
<name>A0AA35RBE3_GEOBA</name>
<reference evidence="6" key="1">
    <citation type="submission" date="2023-03" db="EMBL/GenBank/DDBJ databases">
        <authorList>
            <person name="Steffen K."/>
            <person name="Cardenas P."/>
        </authorList>
    </citation>
    <scope>NUCLEOTIDE SEQUENCE</scope>
</reference>
<organism evidence="6 7">
    <name type="scientific">Geodia barretti</name>
    <name type="common">Barrett's horny sponge</name>
    <dbReference type="NCBI Taxonomy" id="519541"/>
    <lineage>
        <taxon>Eukaryota</taxon>
        <taxon>Metazoa</taxon>
        <taxon>Porifera</taxon>
        <taxon>Demospongiae</taxon>
        <taxon>Heteroscleromorpha</taxon>
        <taxon>Tetractinellida</taxon>
        <taxon>Astrophorina</taxon>
        <taxon>Geodiidae</taxon>
        <taxon>Geodia</taxon>
    </lineage>
</organism>
<dbReference type="PANTHER" id="PTHR30437">
    <property type="entry name" value="TRANSCRIPTION ELONGATION FACTOR GREA"/>
    <property type="match status" value="1"/>
</dbReference>
<dbReference type="InterPro" id="IPR022691">
    <property type="entry name" value="Tscrpt_elong_fac_GreA/B_N"/>
</dbReference>
<feature type="domain" description="Transcription elongation factor GreA/GreB N-terminal" evidence="5">
    <location>
        <begin position="117"/>
        <end position="184"/>
    </location>
</feature>
<evidence type="ECO:0000313" key="6">
    <source>
        <dbReference type="EMBL" id="CAI8007867.1"/>
    </source>
</evidence>
<dbReference type="GO" id="GO:0003677">
    <property type="term" value="F:DNA binding"/>
    <property type="evidence" value="ECO:0007669"/>
    <property type="project" value="InterPro"/>
</dbReference>
<evidence type="ECO:0000256" key="2">
    <source>
        <dbReference type="ARBA" id="ARBA00023163"/>
    </source>
</evidence>
<accession>A0AA35RBE3</accession>
<evidence type="ECO:0000259" key="4">
    <source>
        <dbReference type="Pfam" id="PF01272"/>
    </source>
</evidence>
<dbReference type="GO" id="GO:0003746">
    <property type="term" value="F:translation elongation factor activity"/>
    <property type="evidence" value="ECO:0007669"/>
    <property type="project" value="UniProtKB-KW"/>
</dbReference>
<feature type="compositionally biased region" description="Polar residues" evidence="3">
    <location>
        <begin position="20"/>
        <end position="33"/>
    </location>
</feature>
<dbReference type="GO" id="GO:0006354">
    <property type="term" value="P:DNA-templated transcription elongation"/>
    <property type="evidence" value="ECO:0007669"/>
    <property type="project" value="TreeGrafter"/>
</dbReference>
<evidence type="ECO:0000313" key="7">
    <source>
        <dbReference type="Proteomes" id="UP001174909"/>
    </source>
</evidence>
<evidence type="ECO:0000256" key="1">
    <source>
        <dbReference type="ARBA" id="ARBA00023015"/>
    </source>
</evidence>
<keyword evidence="6" id="KW-0648">Protein biosynthesis</keyword>
<dbReference type="AlphaFoldDB" id="A0AA35RBE3"/>
<proteinExistence type="predicted"/>
<keyword evidence="7" id="KW-1185">Reference proteome</keyword>
<dbReference type="Gene3D" id="1.10.287.180">
    <property type="entry name" value="Transcription elongation factor, GreA/GreB, N-terminal domain"/>
    <property type="match status" value="1"/>
</dbReference>
<dbReference type="Proteomes" id="UP001174909">
    <property type="component" value="Unassembled WGS sequence"/>
</dbReference>
<evidence type="ECO:0000256" key="3">
    <source>
        <dbReference type="SAM" id="MobiDB-lite"/>
    </source>
</evidence>
<keyword evidence="1" id="KW-0805">Transcription regulation</keyword>
<dbReference type="InterPro" id="IPR023459">
    <property type="entry name" value="Tscrpt_elong_fac_GreA/B_fam"/>
</dbReference>
<feature type="domain" description="Transcription elongation factor GreA/GreB C-terminal" evidence="4">
    <location>
        <begin position="193"/>
        <end position="266"/>
    </location>
</feature>
<dbReference type="SUPFAM" id="SSF54534">
    <property type="entry name" value="FKBP-like"/>
    <property type="match status" value="1"/>
</dbReference>
<dbReference type="InterPro" id="IPR001437">
    <property type="entry name" value="Tscrpt_elong_fac_GreA/B_C"/>
</dbReference>
<gene>
    <name evidence="6" type="ORF">GBAR_LOCUS5446</name>
</gene>
<dbReference type="Pfam" id="PF03449">
    <property type="entry name" value="GreA_GreB_N"/>
    <property type="match status" value="1"/>
</dbReference>
<dbReference type="GO" id="GO:0032784">
    <property type="term" value="P:regulation of DNA-templated transcription elongation"/>
    <property type="evidence" value="ECO:0007669"/>
    <property type="project" value="InterPro"/>
</dbReference>